<dbReference type="EMBL" id="BMZE01000004">
    <property type="protein sequence ID" value="GHA35141.1"/>
    <property type="molecule type" value="Genomic_DNA"/>
</dbReference>
<dbReference type="InterPro" id="IPR029063">
    <property type="entry name" value="SAM-dependent_MTases_sf"/>
</dbReference>
<keyword evidence="2 5" id="KW-0808">Transferase</keyword>
<evidence type="ECO:0000313" key="8">
    <source>
        <dbReference type="EMBL" id="GHA35141.1"/>
    </source>
</evidence>
<dbReference type="AlphaFoldDB" id="A0A918SC47"/>
<organism evidence="8 9">
    <name type="scientific">Devosia pacifica</name>
    <dbReference type="NCBI Taxonomy" id="1335967"/>
    <lineage>
        <taxon>Bacteria</taxon>
        <taxon>Pseudomonadati</taxon>
        <taxon>Pseudomonadota</taxon>
        <taxon>Alphaproteobacteria</taxon>
        <taxon>Hyphomicrobiales</taxon>
        <taxon>Devosiaceae</taxon>
        <taxon>Devosia</taxon>
    </lineage>
</organism>
<dbReference type="PRINTS" id="PR02008">
    <property type="entry name" value="RCMTFAMILY"/>
</dbReference>
<feature type="region of interest" description="Disordered" evidence="6">
    <location>
        <begin position="173"/>
        <end position="199"/>
    </location>
</feature>
<evidence type="ECO:0000256" key="4">
    <source>
        <dbReference type="ARBA" id="ARBA00022884"/>
    </source>
</evidence>
<dbReference type="GO" id="GO:0003723">
    <property type="term" value="F:RNA binding"/>
    <property type="evidence" value="ECO:0007669"/>
    <property type="project" value="UniProtKB-UniRule"/>
</dbReference>
<dbReference type="InterPro" id="IPR001678">
    <property type="entry name" value="MeTrfase_RsmB-F_NOP2_dom"/>
</dbReference>
<dbReference type="InterPro" id="IPR023267">
    <property type="entry name" value="RCMT"/>
</dbReference>
<dbReference type="Proteomes" id="UP000646579">
    <property type="component" value="Unassembled WGS sequence"/>
</dbReference>
<dbReference type="PANTHER" id="PTHR22807">
    <property type="entry name" value="NOP2 YEAST -RELATED NOL1/NOP2/FMU SUN DOMAIN-CONTAINING"/>
    <property type="match status" value="1"/>
</dbReference>
<keyword evidence="1 5" id="KW-0489">Methyltransferase</keyword>
<comment type="similarity">
    <text evidence="5">Belongs to the class I-like SAM-binding methyltransferase superfamily. RsmB/NOP family.</text>
</comment>
<dbReference type="CDD" id="cd02440">
    <property type="entry name" value="AdoMet_MTases"/>
    <property type="match status" value="1"/>
</dbReference>
<keyword evidence="9" id="KW-1185">Reference proteome</keyword>
<evidence type="ECO:0000256" key="2">
    <source>
        <dbReference type="ARBA" id="ARBA00022679"/>
    </source>
</evidence>
<reference evidence="8" key="1">
    <citation type="journal article" date="2014" name="Int. J. Syst. Evol. Microbiol.">
        <title>Complete genome sequence of Corynebacterium casei LMG S-19264T (=DSM 44701T), isolated from a smear-ripened cheese.</title>
        <authorList>
            <consortium name="US DOE Joint Genome Institute (JGI-PGF)"/>
            <person name="Walter F."/>
            <person name="Albersmeier A."/>
            <person name="Kalinowski J."/>
            <person name="Ruckert C."/>
        </authorList>
    </citation>
    <scope>NUCLEOTIDE SEQUENCE</scope>
    <source>
        <strain evidence="8">KCTC 32437</strain>
    </source>
</reference>
<dbReference type="GO" id="GO:0001510">
    <property type="term" value="P:RNA methylation"/>
    <property type="evidence" value="ECO:0007669"/>
    <property type="project" value="InterPro"/>
</dbReference>
<proteinExistence type="inferred from homology"/>
<keyword evidence="3 5" id="KW-0949">S-adenosyl-L-methionine</keyword>
<protein>
    <submittedName>
        <fullName evidence="8">MFS transporter</fullName>
    </submittedName>
</protein>
<sequence>MRLAGRISAAIEVLTEVEQRHRPVSEALKAWGFAHRFAGAGDRAAIGNLVYDALRRRQSHAQAMQSDAPRALVLSVVVRDWGEPAEALANSFTDDRHAPEPITETEMEALRRADGPAVPDVPEWLQPSLERALGSEWIAEMQAMAERPPLDLRVNTLKSSVERVANSLKRFSPQSTDIAPTGLRLPAGQRDSRTPNVTTDEGYQKGWFEIQDQGSQIVSLLAGAQPGEQVLDLCAGGGGKTLAMAAAMDNRGQIFAHDSDRSRLAPIYDRLKRSGVRNAQVRPPEPEALDDLAGRMDRVLIDAPCTGTGTWRRRPDTKWKLSTEQLQLRVAEQQAILDAAVASLKPGGTLVYITCSLLPEENADQVADFHRRHEGFEDLNLKHVWTSYLNGDFRGLDMPHGLLLTPLRTGTDGFYIAALKRTATR</sequence>
<keyword evidence="4 5" id="KW-0694">RNA-binding</keyword>
<name>A0A918SC47_9HYPH</name>
<reference evidence="8" key="2">
    <citation type="submission" date="2020-09" db="EMBL/GenBank/DDBJ databases">
        <authorList>
            <person name="Sun Q."/>
            <person name="Kim S."/>
        </authorList>
    </citation>
    <scope>NUCLEOTIDE SEQUENCE</scope>
    <source>
        <strain evidence="8">KCTC 32437</strain>
    </source>
</reference>
<feature type="binding site" evidence="5">
    <location>
        <position position="258"/>
    </location>
    <ligand>
        <name>S-adenosyl-L-methionine</name>
        <dbReference type="ChEBI" id="CHEBI:59789"/>
    </ligand>
</feature>
<evidence type="ECO:0000256" key="1">
    <source>
        <dbReference type="ARBA" id="ARBA00022603"/>
    </source>
</evidence>
<feature type="active site" description="Nucleophile" evidence="5">
    <location>
        <position position="355"/>
    </location>
</feature>
<accession>A0A918SC47</accession>
<dbReference type="Pfam" id="PF22458">
    <property type="entry name" value="RsmF-B_ferredox"/>
    <property type="match status" value="1"/>
</dbReference>
<dbReference type="RefSeq" id="WP_189426978.1">
    <property type="nucleotide sequence ID" value="NZ_BMZE01000004.1"/>
</dbReference>
<comment type="caution">
    <text evidence="5">Lacks conserved residue(s) required for the propagation of feature annotation.</text>
</comment>
<dbReference type="Gene3D" id="3.40.50.150">
    <property type="entry name" value="Vaccinia Virus protein VP39"/>
    <property type="match status" value="1"/>
</dbReference>
<evidence type="ECO:0000256" key="3">
    <source>
        <dbReference type="ARBA" id="ARBA00022691"/>
    </source>
</evidence>
<evidence type="ECO:0000259" key="7">
    <source>
        <dbReference type="PROSITE" id="PS51686"/>
    </source>
</evidence>
<feature type="domain" description="SAM-dependent MTase RsmB/NOP-type" evidence="7">
    <location>
        <begin position="140"/>
        <end position="422"/>
    </location>
</feature>
<dbReference type="InterPro" id="IPR054728">
    <property type="entry name" value="RsmB-like_ferredoxin"/>
</dbReference>
<evidence type="ECO:0000313" key="9">
    <source>
        <dbReference type="Proteomes" id="UP000646579"/>
    </source>
</evidence>
<dbReference type="PROSITE" id="PS51686">
    <property type="entry name" value="SAM_MT_RSMB_NOP"/>
    <property type="match status" value="1"/>
</dbReference>
<comment type="caution">
    <text evidence="8">The sequence shown here is derived from an EMBL/GenBank/DDBJ whole genome shotgun (WGS) entry which is preliminary data.</text>
</comment>
<dbReference type="Pfam" id="PF01189">
    <property type="entry name" value="Methyltr_RsmB-F"/>
    <property type="match status" value="1"/>
</dbReference>
<evidence type="ECO:0000256" key="5">
    <source>
        <dbReference type="PROSITE-ProRule" id="PRU01023"/>
    </source>
</evidence>
<dbReference type="GO" id="GO:0008173">
    <property type="term" value="F:RNA methyltransferase activity"/>
    <property type="evidence" value="ECO:0007669"/>
    <property type="project" value="InterPro"/>
</dbReference>
<evidence type="ECO:0000256" key="6">
    <source>
        <dbReference type="SAM" id="MobiDB-lite"/>
    </source>
</evidence>
<feature type="binding site" evidence="5">
    <location>
        <position position="302"/>
    </location>
    <ligand>
        <name>S-adenosyl-L-methionine</name>
        <dbReference type="ChEBI" id="CHEBI:59789"/>
    </ligand>
</feature>
<dbReference type="InterPro" id="IPR049560">
    <property type="entry name" value="MeTrfase_RsmB-F_NOP2_cat"/>
</dbReference>
<gene>
    <name evidence="8" type="ORF">GCM10007989_33830</name>
</gene>
<dbReference type="SUPFAM" id="SSF53335">
    <property type="entry name" value="S-adenosyl-L-methionine-dependent methyltransferases"/>
    <property type="match status" value="1"/>
</dbReference>
<dbReference type="PANTHER" id="PTHR22807:SF53">
    <property type="entry name" value="RIBOSOMAL RNA SMALL SUBUNIT METHYLTRANSFERASE B-RELATED"/>
    <property type="match status" value="1"/>
</dbReference>